<accession>A0A226E9Y4</accession>
<proteinExistence type="predicted"/>
<feature type="region of interest" description="Disordered" evidence="1">
    <location>
        <begin position="234"/>
        <end position="255"/>
    </location>
</feature>
<name>A0A226E9Y4_FOLCA</name>
<dbReference type="OrthoDB" id="8954335at2759"/>
<dbReference type="STRING" id="158441.A0A226E9Y4"/>
<evidence type="ECO:0000256" key="1">
    <source>
        <dbReference type="SAM" id="MobiDB-lite"/>
    </source>
</evidence>
<dbReference type="EMBL" id="LNIX01000005">
    <property type="protein sequence ID" value="OXA54200.1"/>
    <property type="molecule type" value="Genomic_DNA"/>
</dbReference>
<reference evidence="2 3" key="1">
    <citation type="submission" date="2015-12" db="EMBL/GenBank/DDBJ databases">
        <title>The genome of Folsomia candida.</title>
        <authorList>
            <person name="Faddeeva A."/>
            <person name="Derks M.F."/>
            <person name="Anvar Y."/>
            <person name="Smit S."/>
            <person name="Van Straalen N."/>
            <person name="Roelofs D."/>
        </authorList>
    </citation>
    <scope>NUCLEOTIDE SEQUENCE [LARGE SCALE GENOMIC DNA]</scope>
    <source>
        <strain evidence="2 3">VU population</strain>
        <tissue evidence="2">Whole body</tissue>
    </source>
</reference>
<organism evidence="2 3">
    <name type="scientific">Folsomia candida</name>
    <name type="common">Springtail</name>
    <dbReference type="NCBI Taxonomy" id="158441"/>
    <lineage>
        <taxon>Eukaryota</taxon>
        <taxon>Metazoa</taxon>
        <taxon>Ecdysozoa</taxon>
        <taxon>Arthropoda</taxon>
        <taxon>Hexapoda</taxon>
        <taxon>Collembola</taxon>
        <taxon>Entomobryomorpha</taxon>
        <taxon>Isotomoidea</taxon>
        <taxon>Isotomidae</taxon>
        <taxon>Proisotominae</taxon>
        <taxon>Folsomia</taxon>
    </lineage>
</organism>
<gene>
    <name evidence="2" type="ORF">Fcan01_11015</name>
</gene>
<dbReference type="Proteomes" id="UP000198287">
    <property type="component" value="Unassembled WGS sequence"/>
</dbReference>
<protein>
    <submittedName>
        <fullName evidence="2">Interferon-induced very large GTPase 1</fullName>
    </submittedName>
</protein>
<evidence type="ECO:0000313" key="2">
    <source>
        <dbReference type="EMBL" id="OXA54200.1"/>
    </source>
</evidence>
<sequence length="2383" mass="270146">MSEEDLPTLPPLENGVITIGDLWDARNSRRVGFNLFGNNITSKKIGDLDDLLAIETSNEVGKYTFEHMKDSSDNANKVGLGAQITCELLGGLIKVTGGFDFEVGWSKGMSTEECICIITRPKNLIRLKSNGPDVVQKYYDEHVKMLLENNPAKLPLATHVVTGIDIGGRLTSSIKVTQKKTGDQYKVGFFIKGEANLFALTGKMDMNASVGEDIQITNYDSKIKLVCMPPIPPPTSEKDFYDDPPPDPENPPPPNITVDKNFAEALDKEKHFVYWTTLPSNPMELIGLPIKFTLSPIDRYLPPGNLYLPPEGDNKRSKLLEDDPSLKEFEGLLCILRDWAGTDCIKRRIMQKLRRIQKILHEPEHVFTVDTVEEEVKLRELAEEKRLDGLKLFTAWKEKLFLEGNEEERNFKEMVRELAGITEAQEAAIVVFVNNMITRSKAELDAVNITTPAIREGEEEEEEQEFDGEEKSPLIYFTSQTALTAWQKTQRFCKLLYSAYIPEDGAPPPEGESIPQRIYNMSERLGTVYIQPAISYPTLSEKIARERKKFRAEDQELFSINTPNGTLSYTRSDVDLVKIHFVLDLLTALTGMGGEADTFSRMGHLYITYCELHGIKLNISHTIDVIPLIRLLEGMFGSLAITHTLTSTKNEIENREDFTLIFTQDGVQSSRHVVYALLQLGQTAPNLKNGDVLCATFDIINVPDVPPLLLSWDKQVKGVCLDHLDLLVLLDLYKKEEKWDVDQISKYLGIGQFDQSPLCTTDRVLFSQYVRQMSSFPTRTVSNKDLNPLVDILTAVLTATVQGPKDLANVATRYAIKLLGADYDPGDIPSWDPNQEEYIIETGNSTAWGEIATHLGMIWSSKPRFAYYNALFLLFGEFQLYASPIPVPEIIEDEEDEEIPEGLREEETATPTPAEQYDTLDKSLLKEFPSEISDTFRNEVDLIHGLRTLHSKGCARLYTTALSREVGRIEQRIGGDEQHQEKATKIQIVKHLKGIVSEIQSSATVPDHLCHALLEFTASVEIPETSGDEDPPENQKYPPEILYRLRTSLKLKRYYHMLSDLVENTPEKFDILQLSHFQLEMYRLVSITDWLNLIRLIQEISTFEQVTLERIWSNAKFQYLIRANLNNDLVLRALAKGFVKPGQNTVPKYIPRDIAKAILSINLSPEGNPIGFEPIWTSKAVLIKSLQILWVLKVIPEQFQLYLLRNTVAEDGIVYEALKDVDALLYWNEEKKYFDQIWDLATIYEVILRLMGQYEAKLIKNRSNKPHEIYQFQHKKSTVVSSSTRRRTELITVSQFLTMTKSPPAQDNPDFESKIMRLLYHLKLMKMSSLQGSYNPFVLTERVDTLTHLLSRAEGPLQTELLTIIGTKFSSQFAIPLTICNSTSPQTFISFTYSLLLEPYKSAQLPKIITAIRIGPDTPEGKSHFLNSMCTLNLAAFASKSNSTPGDIPQYLEGFIDVIKINETTGNPVFLDVLFRNGKPEEFYVLNVHGDALKNPQHLKLIQTVTSSFMVFWNPQNWSSVVDKKQELLNVIKPSHATVHLYIDPTEDTIEEIEQSEIIRKPFATPTPENLNNCGKAVATALLRRPKQPNLSSNADPTPAITFPTKHPVAVDTASWIHTSSTKVIKSSLILQQGWKHAKTEAELDSHWTSDPFYATLITKLVQILEHSEEEYRTILSDLAELLTPTSENEDMATTAWKNLGSLTHQEFGHTSFGAVTPTTVTKQQHLLGYLQNDIDTARLNVTDLLTELCKIYELSPAKLPFNPVPIMTTLFQSNSSALPVPSVPSAGFFTEKWSQEFISNLEDTSVFVMNCVGTDAFQISGVVNSIFGISFTSTSSRSGWSETPWSGLFMRLIILSDEITDQTGIRSILLLHAKPLCATTANGHPTLTQRDQQLSTFLLATSNLSLIFDFDLTSFEYTAILETSLIALNKVDIDDKTPRLFFIGLTVPQLGGSEILTMLDRTKRMAESWIDYGDISTLGHRVILSALQDVNDNPGSVIFDLTLYPTLIPLSDAIITAVTNLKDECPKLPDFLTELGPIWTHIRDKVPFPHPNFDEMTRSEKFYAALHELLNLIDDAFNFHVEDFPTSIFSEMSNIINAWVTKEEGEVSVPTKKDNLWSRVSAYVNKMWEDCEMNEEDEQCVACKNKEIKQKEILDEWPPWETEEPEPEPDTRFTQIKFTQLVEEYISWERWHYVNLAKEMMTAFEMRLLAQEEETYIEEEDDPEFSPVQKASLEVKIIDSERRLRQEMVSLFPGVDMAWDENEDGFDYLKTTPAFADPDNPLMNEEEAQKLRDLLVNLPTIEVRLGGHVGIYQGGMVRRTMSTVETAAVLKFEQEVGKKIINNFRLKVVSHTVWRLNKILNTSQNWWKKDHDPLVIYLASLL</sequence>
<comment type="caution">
    <text evidence="2">The sequence shown here is derived from an EMBL/GenBank/DDBJ whole genome shotgun (WGS) entry which is preliminary data.</text>
</comment>
<evidence type="ECO:0000313" key="3">
    <source>
        <dbReference type="Proteomes" id="UP000198287"/>
    </source>
</evidence>
<keyword evidence="3" id="KW-1185">Reference proteome</keyword>